<dbReference type="PROSITE" id="PS50931">
    <property type="entry name" value="HTH_LYSR"/>
    <property type="match status" value="1"/>
</dbReference>
<dbReference type="GO" id="GO:0032993">
    <property type="term" value="C:protein-DNA complex"/>
    <property type="evidence" value="ECO:0007669"/>
    <property type="project" value="TreeGrafter"/>
</dbReference>
<dbReference type="Pfam" id="PF03466">
    <property type="entry name" value="LysR_substrate"/>
    <property type="match status" value="1"/>
</dbReference>
<protein>
    <submittedName>
        <fullName evidence="6">LysR family transcriptional regulator</fullName>
    </submittedName>
</protein>
<organism evidence="6 7">
    <name type="scientific">Streptococcus hyointestinalis</name>
    <dbReference type="NCBI Taxonomy" id="1337"/>
    <lineage>
        <taxon>Bacteria</taxon>
        <taxon>Bacillati</taxon>
        <taxon>Bacillota</taxon>
        <taxon>Bacilli</taxon>
        <taxon>Lactobacillales</taxon>
        <taxon>Streptococcaceae</taxon>
        <taxon>Streptococcus</taxon>
    </lineage>
</organism>
<dbReference type="InterPro" id="IPR036390">
    <property type="entry name" value="WH_DNA-bd_sf"/>
</dbReference>
<dbReference type="SUPFAM" id="SSF53850">
    <property type="entry name" value="Periplasmic binding protein-like II"/>
    <property type="match status" value="1"/>
</dbReference>
<gene>
    <name evidence="6" type="primary">hcaR_2</name>
    <name evidence="6" type="ORF">NCTC12224_01701</name>
</gene>
<evidence type="ECO:0000313" key="6">
    <source>
        <dbReference type="EMBL" id="SUN62081.1"/>
    </source>
</evidence>
<comment type="similarity">
    <text evidence="1">Belongs to the LysR transcriptional regulatory family.</text>
</comment>
<sequence length="296" mass="33903">MNSKQMDYLIELSKTLNFNRAAENLFISQPALSYQIKVIEEEVGFAIFERVGKSVHLTPAGQQFCQQITHIKQELQSAIEQGQNFSSRYSQNLTIGYSLRSHLHFLPEVIREFRELHPDVLITPRIALEDWFSRFREGSVDMIFTTKEEAQKLPNARIHPLYTSSIYLLVNPDDTLAQLQKANARDLDGRTLLVNGGSSQTLRRVQKQVLDQVPLQTLNSPTHDFTMVSVASGQAICLSPGYLKDFSSAFVWVPFDTQEHFDCVLVTHENDKRQSLADFVLLMQDIYEEKAKKHQL</sequence>
<feature type="domain" description="HTH lysR-type" evidence="5">
    <location>
        <begin position="1"/>
        <end position="58"/>
    </location>
</feature>
<evidence type="ECO:0000256" key="4">
    <source>
        <dbReference type="ARBA" id="ARBA00023163"/>
    </source>
</evidence>
<dbReference type="CDD" id="cd05466">
    <property type="entry name" value="PBP2_LTTR_substrate"/>
    <property type="match status" value="1"/>
</dbReference>
<evidence type="ECO:0000256" key="2">
    <source>
        <dbReference type="ARBA" id="ARBA00023015"/>
    </source>
</evidence>
<keyword evidence="7" id="KW-1185">Reference proteome</keyword>
<dbReference type="InterPro" id="IPR005119">
    <property type="entry name" value="LysR_subst-bd"/>
</dbReference>
<dbReference type="Pfam" id="PF00126">
    <property type="entry name" value="HTH_1"/>
    <property type="match status" value="1"/>
</dbReference>
<dbReference type="PANTHER" id="PTHR30346:SF28">
    <property type="entry name" value="HTH-TYPE TRANSCRIPTIONAL REGULATOR CYNR"/>
    <property type="match status" value="1"/>
</dbReference>
<dbReference type="FunFam" id="1.10.10.10:FF:000001">
    <property type="entry name" value="LysR family transcriptional regulator"/>
    <property type="match status" value="1"/>
</dbReference>
<evidence type="ECO:0000313" key="7">
    <source>
        <dbReference type="Proteomes" id="UP000254924"/>
    </source>
</evidence>
<reference evidence="6 7" key="1">
    <citation type="submission" date="2018-06" db="EMBL/GenBank/DDBJ databases">
        <authorList>
            <consortium name="Pathogen Informatics"/>
            <person name="Doyle S."/>
        </authorList>
    </citation>
    <scope>NUCLEOTIDE SEQUENCE [LARGE SCALE GENOMIC DNA]</scope>
    <source>
        <strain evidence="6 7">NCTC12224</strain>
    </source>
</reference>
<dbReference type="GeneID" id="78356980"/>
<dbReference type="InterPro" id="IPR036388">
    <property type="entry name" value="WH-like_DNA-bd_sf"/>
</dbReference>
<evidence type="ECO:0000259" key="5">
    <source>
        <dbReference type="PROSITE" id="PS50931"/>
    </source>
</evidence>
<name>A0A380KAW8_9STRE</name>
<evidence type="ECO:0000256" key="3">
    <source>
        <dbReference type="ARBA" id="ARBA00023125"/>
    </source>
</evidence>
<keyword evidence="4" id="KW-0804">Transcription</keyword>
<evidence type="ECO:0000256" key="1">
    <source>
        <dbReference type="ARBA" id="ARBA00009437"/>
    </source>
</evidence>
<dbReference type="EMBL" id="UHFN01000007">
    <property type="protein sequence ID" value="SUN62081.1"/>
    <property type="molecule type" value="Genomic_DNA"/>
</dbReference>
<dbReference type="OrthoDB" id="119203at2"/>
<dbReference type="GO" id="GO:0003700">
    <property type="term" value="F:DNA-binding transcription factor activity"/>
    <property type="evidence" value="ECO:0007669"/>
    <property type="project" value="InterPro"/>
</dbReference>
<dbReference type="RefSeq" id="WP_115269778.1">
    <property type="nucleotide sequence ID" value="NZ_JBNPNB010000016.1"/>
</dbReference>
<dbReference type="SUPFAM" id="SSF46785">
    <property type="entry name" value="Winged helix' DNA-binding domain"/>
    <property type="match status" value="1"/>
</dbReference>
<proteinExistence type="inferred from homology"/>
<dbReference type="Proteomes" id="UP000254924">
    <property type="component" value="Unassembled WGS sequence"/>
</dbReference>
<dbReference type="AlphaFoldDB" id="A0A380KAW8"/>
<dbReference type="Gene3D" id="1.10.10.10">
    <property type="entry name" value="Winged helix-like DNA-binding domain superfamily/Winged helix DNA-binding domain"/>
    <property type="match status" value="1"/>
</dbReference>
<dbReference type="InterPro" id="IPR000847">
    <property type="entry name" value="LysR_HTH_N"/>
</dbReference>
<dbReference type="Gene3D" id="3.40.190.290">
    <property type="match status" value="1"/>
</dbReference>
<keyword evidence="2" id="KW-0805">Transcription regulation</keyword>
<accession>A0A380KAW8</accession>
<keyword evidence="3" id="KW-0238">DNA-binding</keyword>
<dbReference type="GO" id="GO:0003677">
    <property type="term" value="F:DNA binding"/>
    <property type="evidence" value="ECO:0007669"/>
    <property type="project" value="UniProtKB-KW"/>
</dbReference>
<dbReference type="PRINTS" id="PR00039">
    <property type="entry name" value="HTHLYSR"/>
</dbReference>
<dbReference type="PANTHER" id="PTHR30346">
    <property type="entry name" value="TRANSCRIPTIONAL DUAL REGULATOR HCAR-RELATED"/>
    <property type="match status" value="1"/>
</dbReference>